<keyword evidence="1" id="KW-1133">Transmembrane helix</keyword>
<sequence length="49" mass="5541">MKNNFQEVSTGEKILNFLIKLPQYVGAIIKFIFFLAVFAGAVFLLKQCS</sequence>
<reference evidence="2" key="1">
    <citation type="journal article" date="2021" name="Proc. Natl. Acad. Sci. U.S.A.">
        <title>A Catalog of Tens of Thousands of Viruses from Human Metagenomes Reveals Hidden Associations with Chronic Diseases.</title>
        <authorList>
            <person name="Tisza M.J."/>
            <person name="Buck C.B."/>
        </authorList>
    </citation>
    <scope>NUCLEOTIDE SEQUENCE</scope>
    <source>
        <strain evidence="2">Ct2AC8</strain>
    </source>
</reference>
<evidence type="ECO:0000313" key="2">
    <source>
        <dbReference type="EMBL" id="DAF65172.1"/>
    </source>
</evidence>
<accession>A0A8S5TPW3</accession>
<evidence type="ECO:0000256" key="1">
    <source>
        <dbReference type="SAM" id="Phobius"/>
    </source>
</evidence>
<protein>
    <submittedName>
        <fullName evidence="2">Uncharacterized protein</fullName>
    </submittedName>
</protein>
<feature type="transmembrane region" description="Helical" evidence="1">
    <location>
        <begin position="24"/>
        <end position="45"/>
    </location>
</feature>
<name>A0A8S5TPW3_9CAUD</name>
<dbReference type="EMBL" id="BK032875">
    <property type="protein sequence ID" value="DAF65172.1"/>
    <property type="molecule type" value="Genomic_DNA"/>
</dbReference>
<keyword evidence="1" id="KW-0812">Transmembrane</keyword>
<organism evidence="2">
    <name type="scientific">Myoviridae sp. ct2AC8</name>
    <dbReference type="NCBI Taxonomy" id="2827655"/>
    <lineage>
        <taxon>Viruses</taxon>
        <taxon>Duplodnaviria</taxon>
        <taxon>Heunggongvirae</taxon>
        <taxon>Uroviricota</taxon>
        <taxon>Caudoviricetes</taxon>
    </lineage>
</organism>
<proteinExistence type="predicted"/>
<keyword evidence="1" id="KW-0472">Membrane</keyword>